<feature type="non-terminal residue" evidence="1">
    <location>
        <position position="1"/>
    </location>
</feature>
<dbReference type="AlphaFoldDB" id="A0A1J7JL89"/>
<gene>
    <name evidence="1" type="ORF">CONLIGDRAFT_570165</name>
</gene>
<dbReference type="InParanoid" id="A0A1J7JL89"/>
<dbReference type="EMBL" id="KV875094">
    <property type="protein sequence ID" value="OIW34145.1"/>
    <property type="molecule type" value="Genomic_DNA"/>
</dbReference>
<reference evidence="1 2" key="1">
    <citation type="submission" date="2016-10" db="EMBL/GenBank/DDBJ databases">
        <title>Draft genome sequence of Coniochaeta ligniaria NRRL30616, a lignocellulolytic fungus for bioabatement of inhibitors in plant biomass hydrolysates.</title>
        <authorList>
            <consortium name="DOE Joint Genome Institute"/>
            <person name="Jimenez D.J."/>
            <person name="Hector R.E."/>
            <person name="Riley R."/>
            <person name="Sun H."/>
            <person name="Grigoriev I.V."/>
            <person name="Van Elsas J.D."/>
            <person name="Nichols N.N."/>
        </authorList>
    </citation>
    <scope>NUCLEOTIDE SEQUENCE [LARGE SCALE GENOMIC DNA]</scope>
    <source>
        <strain evidence="1 2">NRRL 30616</strain>
    </source>
</reference>
<evidence type="ECO:0000313" key="1">
    <source>
        <dbReference type="EMBL" id="OIW34145.1"/>
    </source>
</evidence>
<keyword evidence="2" id="KW-1185">Reference proteome</keyword>
<sequence>YIYFYLYKLLNDFYITYFNNILIYFNDYDLYIKYLSILFRNFKNNFVYLTNKYYKLKAK</sequence>
<proteinExistence type="predicted"/>
<name>A0A1J7JL89_9PEZI</name>
<evidence type="ECO:0000313" key="2">
    <source>
        <dbReference type="Proteomes" id="UP000182658"/>
    </source>
</evidence>
<protein>
    <submittedName>
        <fullName evidence="1">Uncharacterized protein</fullName>
    </submittedName>
</protein>
<organism evidence="1 2">
    <name type="scientific">Coniochaeta ligniaria NRRL 30616</name>
    <dbReference type="NCBI Taxonomy" id="1408157"/>
    <lineage>
        <taxon>Eukaryota</taxon>
        <taxon>Fungi</taxon>
        <taxon>Dikarya</taxon>
        <taxon>Ascomycota</taxon>
        <taxon>Pezizomycotina</taxon>
        <taxon>Sordariomycetes</taxon>
        <taxon>Sordariomycetidae</taxon>
        <taxon>Coniochaetales</taxon>
        <taxon>Coniochaetaceae</taxon>
        <taxon>Coniochaeta</taxon>
    </lineage>
</organism>
<accession>A0A1J7JL89</accession>
<dbReference type="Proteomes" id="UP000182658">
    <property type="component" value="Unassembled WGS sequence"/>
</dbReference>